<evidence type="ECO:0000313" key="2">
    <source>
        <dbReference type="Proteomes" id="UP000054928"/>
    </source>
</evidence>
<sequence>MLRKKVMISEVEIHINRIQRHVQDHLVFSLNVQPSESGGAIMAVDLHRRRVNEGGYILQSRTGCTTMRSKEPSLRDDSLTKRYRLFYP</sequence>
<dbReference type="AlphaFoldDB" id="A0A0P1AD44"/>
<accession>A0A0P1AD44</accession>
<dbReference type="EMBL" id="CCYD01000321">
    <property type="protein sequence ID" value="CEG38191.1"/>
    <property type="molecule type" value="Genomic_DNA"/>
</dbReference>
<dbReference type="GeneID" id="36403333"/>
<keyword evidence="2" id="KW-1185">Reference proteome</keyword>
<organism evidence="1 2">
    <name type="scientific">Plasmopara halstedii</name>
    <name type="common">Downy mildew of sunflower</name>
    <dbReference type="NCBI Taxonomy" id="4781"/>
    <lineage>
        <taxon>Eukaryota</taxon>
        <taxon>Sar</taxon>
        <taxon>Stramenopiles</taxon>
        <taxon>Oomycota</taxon>
        <taxon>Peronosporomycetes</taxon>
        <taxon>Peronosporales</taxon>
        <taxon>Peronosporaceae</taxon>
        <taxon>Plasmopara</taxon>
    </lineage>
</organism>
<proteinExistence type="predicted"/>
<reference evidence="2" key="1">
    <citation type="submission" date="2014-09" db="EMBL/GenBank/DDBJ databases">
        <authorList>
            <person name="Sharma Rahul"/>
            <person name="Thines Marco"/>
        </authorList>
    </citation>
    <scope>NUCLEOTIDE SEQUENCE [LARGE SCALE GENOMIC DNA]</scope>
</reference>
<name>A0A0P1AD44_PLAHL</name>
<protein>
    <submittedName>
        <fullName evidence="1">Uncharacterized protein</fullName>
    </submittedName>
</protein>
<evidence type="ECO:0000313" key="1">
    <source>
        <dbReference type="EMBL" id="CEG38191.1"/>
    </source>
</evidence>
<dbReference type="Proteomes" id="UP000054928">
    <property type="component" value="Unassembled WGS sequence"/>
</dbReference>
<dbReference type="RefSeq" id="XP_024574560.1">
    <property type="nucleotide sequence ID" value="XM_024723600.1"/>
</dbReference>